<name>A0ABU9XHN4_9BACI</name>
<evidence type="ECO:0000256" key="7">
    <source>
        <dbReference type="ARBA" id="ARBA00023288"/>
    </source>
</evidence>
<evidence type="ECO:0000313" key="10">
    <source>
        <dbReference type="EMBL" id="MEN2766639.1"/>
    </source>
</evidence>
<evidence type="ECO:0000259" key="8">
    <source>
        <dbReference type="Pfam" id="PF05504"/>
    </source>
</evidence>
<evidence type="ECO:0000259" key="9">
    <source>
        <dbReference type="Pfam" id="PF25198"/>
    </source>
</evidence>
<organism evidence="10 11">
    <name type="scientific">Ornithinibacillus xuwenensis</name>
    <dbReference type="NCBI Taxonomy" id="3144668"/>
    <lineage>
        <taxon>Bacteria</taxon>
        <taxon>Bacillati</taxon>
        <taxon>Bacillota</taxon>
        <taxon>Bacilli</taxon>
        <taxon>Bacillales</taxon>
        <taxon>Bacillaceae</taxon>
        <taxon>Ornithinibacillus</taxon>
    </lineage>
</organism>
<dbReference type="PANTHER" id="PTHR35789">
    <property type="entry name" value="SPORE GERMINATION PROTEIN B3"/>
    <property type="match status" value="1"/>
</dbReference>
<dbReference type="NCBIfam" id="TIGR02887">
    <property type="entry name" value="spore_ger_x_C"/>
    <property type="match status" value="1"/>
</dbReference>
<comment type="caution">
    <text evidence="10">The sequence shown here is derived from an EMBL/GenBank/DDBJ whole genome shotgun (WGS) entry which is preliminary data.</text>
</comment>
<evidence type="ECO:0000256" key="1">
    <source>
        <dbReference type="ARBA" id="ARBA00004635"/>
    </source>
</evidence>
<sequence>MQIRKNASKFTVFLFILLFLCGCWDQKEVEELAYVIAVGIDKAEDHENRVKISYLIANPEAGSTAEGGGSQEPPREIISFEADDFISSKNLANTVITKHVTYDLLRMIIVSEDFARDENFIRWIYDATKSMEIRRDIRLLVSKEDTATFLQNNKPVLETRPHEYFEKILDIGNEIGTTPPSELNTFFRITEADADLFLGIYGTTEKGEKKESDGDPDEITAGEFKYEGETNTTQFVGSAVFKEGKMIDTLTIEETRLSYLLNPTLKPGFFLGTFPDPFDDKYRIVTRIEANGPLKFDMKLNGGNKPSIHVKIPLLLEVMSNHSMTDYPKDAKKRKKLKESLKEDITRKFEDFVKKTQEEYKTEPFGWSLIARKQFGTIKAWENFDWMKTYPGMKIEVSVQLKLGKFGRQSDLPRLEEVRD</sequence>
<gene>
    <name evidence="10" type="ORF">ABC228_05510</name>
</gene>
<dbReference type="Gene3D" id="3.30.300.210">
    <property type="entry name" value="Nutrient germinant receptor protein C, domain 3"/>
    <property type="match status" value="1"/>
</dbReference>
<evidence type="ECO:0000256" key="4">
    <source>
        <dbReference type="ARBA" id="ARBA00022729"/>
    </source>
</evidence>
<proteinExistence type="inferred from homology"/>
<evidence type="ECO:0000256" key="5">
    <source>
        <dbReference type="ARBA" id="ARBA00023136"/>
    </source>
</evidence>
<dbReference type="PROSITE" id="PS51257">
    <property type="entry name" value="PROKAR_LIPOPROTEIN"/>
    <property type="match status" value="1"/>
</dbReference>
<dbReference type="RefSeq" id="WP_345824084.1">
    <property type="nucleotide sequence ID" value="NZ_JBDIML010000001.1"/>
</dbReference>
<dbReference type="InterPro" id="IPR057336">
    <property type="entry name" value="GerAC_N"/>
</dbReference>
<dbReference type="Proteomes" id="UP001444625">
    <property type="component" value="Unassembled WGS sequence"/>
</dbReference>
<evidence type="ECO:0000256" key="3">
    <source>
        <dbReference type="ARBA" id="ARBA00022544"/>
    </source>
</evidence>
<evidence type="ECO:0000256" key="6">
    <source>
        <dbReference type="ARBA" id="ARBA00023139"/>
    </source>
</evidence>
<dbReference type="InterPro" id="IPR038501">
    <property type="entry name" value="Spore_GerAC_C_sf"/>
</dbReference>
<dbReference type="InterPro" id="IPR008844">
    <property type="entry name" value="Spore_GerAC-like"/>
</dbReference>
<dbReference type="PANTHER" id="PTHR35789:SF1">
    <property type="entry name" value="SPORE GERMINATION PROTEIN B3"/>
    <property type="match status" value="1"/>
</dbReference>
<keyword evidence="6" id="KW-0564">Palmitate</keyword>
<keyword evidence="7" id="KW-0449">Lipoprotein</keyword>
<evidence type="ECO:0000313" key="11">
    <source>
        <dbReference type="Proteomes" id="UP001444625"/>
    </source>
</evidence>
<dbReference type="Pfam" id="PF25198">
    <property type="entry name" value="Spore_GerAC_N"/>
    <property type="match status" value="1"/>
</dbReference>
<dbReference type="Pfam" id="PF05504">
    <property type="entry name" value="Spore_GerAC"/>
    <property type="match status" value="1"/>
</dbReference>
<keyword evidence="4" id="KW-0732">Signal</keyword>
<keyword evidence="3" id="KW-0309">Germination</keyword>
<reference evidence="10 11" key="1">
    <citation type="submission" date="2024-05" db="EMBL/GenBank/DDBJ databases">
        <authorList>
            <person name="Haq I."/>
            <person name="Ullah Z."/>
            <person name="Ahmad R."/>
            <person name="Li M."/>
            <person name="Tong Y."/>
        </authorList>
    </citation>
    <scope>NUCLEOTIDE SEQUENCE [LARGE SCALE GENOMIC DNA]</scope>
    <source>
        <strain evidence="10 11">16A2E</strain>
    </source>
</reference>
<keyword evidence="11" id="KW-1185">Reference proteome</keyword>
<dbReference type="EMBL" id="JBDIML010000001">
    <property type="protein sequence ID" value="MEN2766639.1"/>
    <property type="molecule type" value="Genomic_DNA"/>
</dbReference>
<feature type="domain" description="Spore germination GerAC-like C-terminal" evidence="8">
    <location>
        <begin position="237"/>
        <end position="407"/>
    </location>
</feature>
<comment type="similarity">
    <text evidence="2">Belongs to the GerABKC lipoprotein family.</text>
</comment>
<dbReference type="InterPro" id="IPR046953">
    <property type="entry name" value="Spore_GerAC-like_C"/>
</dbReference>
<feature type="domain" description="Spore germination protein N-terminal" evidence="9">
    <location>
        <begin position="25"/>
        <end position="198"/>
    </location>
</feature>
<protein>
    <submittedName>
        <fullName evidence="10">Ger(X)C family spore germination protein</fullName>
    </submittedName>
</protein>
<comment type="subcellular location">
    <subcellularLocation>
        <location evidence="1">Membrane</location>
        <topology evidence="1">Lipid-anchor</topology>
    </subcellularLocation>
</comment>
<keyword evidence="5" id="KW-0472">Membrane</keyword>
<evidence type="ECO:0000256" key="2">
    <source>
        <dbReference type="ARBA" id="ARBA00007886"/>
    </source>
</evidence>
<accession>A0ABU9XHN4</accession>